<accession>A0ABN8CNK3</accession>
<proteinExistence type="predicted"/>
<organism evidence="1 2">
    <name type="scientific">Peronospora farinosa</name>
    <dbReference type="NCBI Taxonomy" id="134698"/>
    <lineage>
        <taxon>Eukaryota</taxon>
        <taxon>Sar</taxon>
        <taxon>Stramenopiles</taxon>
        <taxon>Oomycota</taxon>
        <taxon>Peronosporomycetes</taxon>
        <taxon>Peronosporales</taxon>
        <taxon>Peronosporaceae</taxon>
        <taxon>Peronospora</taxon>
    </lineage>
</organism>
<evidence type="ECO:0000313" key="2">
    <source>
        <dbReference type="Proteomes" id="UP001157938"/>
    </source>
</evidence>
<dbReference type="EMBL" id="CAKLBC010001854">
    <property type="protein sequence ID" value="CAH0493843.1"/>
    <property type="molecule type" value="Genomic_DNA"/>
</dbReference>
<protein>
    <submittedName>
        <fullName evidence="1">Uncharacterized protein</fullName>
    </submittedName>
</protein>
<name>A0ABN8CNK3_9STRA</name>
<gene>
    <name evidence="1" type="ORF">PFR001_LOCUS8942</name>
</gene>
<evidence type="ECO:0000313" key="1">
    <source>
        <dbReference type="EMBL" id="CAH0493843.1"/>
    </source>
</evidence>
<keyword evidence="2" id="KW-1185">Reference proteome</keyword>
<reference evidence="1 2" key="1">
    <citation type="submission" date="2021-11" db="EMBL/GenBank/DDBJ databases">
        <authorList>
            <person name="Islam A."/>
            <person name="Islam S."/>
            <person name="Flora M.S."/>
            <person name="Rahman M."/>
            <person name="Ziaur R.M."/>
            <person name="Epstein J.H."/>
            <person name="Hassan M."/>
            <person name="Klassen M."/>
            <person name="Woodard K."/>
            <person name="Webb A."/>
            <person name="Webby R.J."/>
            <person name="El Zowalaty M.E."/>
        </authorList>
    </citation>
    <scope>NUCLEOTIDE SEQUENCE [LARGE SCALE GENOMIC DNA]</scope>
    <source>
        <strain evidence="1">Pf1</strain>
    </source>
</reference>
<comment type="caution">
    <text evidence="1">The sequence shown here is derived from an EMBL/GenBank/DDBJ whole genome shotgun (WGS) entry which is preliminary data.</text>
</comment>
<dbReference type="Proteomes" id="UP001157938">
    <property type="component" value="Unassembled WGS sequence"/>
</dbReference>
<sequence>MTSCVTFLRSSLDVFAACELLSMHKERVMTVEKVFIAFATTFSAMLETIVCCVGNTPGTDIAVSRLQPMLVFLVDCMKNLPPAVSDQNELLGKFAVRANSLIVAKLQEVMSYRARTSD</sequence>